<dbReference type="Proteomes" id="UP000310158">
    <property type="component" value="Unassembled WGS sequence"/>
</dbReference>
<dbReference type="GO" id="GO:0005783">
    <property type="term" value="C:endoplasmic reticulum"/>
    <property type="evidence" value="ECO:0007669"/>
    <property type="project" value="TreeGrafter"/>
</dbReference>
<dbReference type="CDD" id="cd22212">
    <property type="entry name" value="NDFIP-like"/>
    <property type="match status" value="1"/>
</dbReference>
<evidence type="ECO:0000256" key="5">
    <source>
        <dbReference type="SAM" id="MobiDB-lite"/>
    </source>
</evidence>
<accession>A0A4S4LPJ3</accession>
<feature type="transmembrane region" description="Helical" evidence="6">
    <location>
        <begin position="225"/>
        <end position="248"/>
    </location>
</feature>
<evidence type="ECO:0000256" key="3">
    <source>
        <dbReference type="ARBA" id="ARBA00022989"/>
    </source>
</evidence>
<evidence type="ECO:0000256" key="6">
    <source>
        <dbReference type="SAM" id="Phobius"/>
    </source>
</evidence>
<dbReference type="GO" id="GO:0005794">
    <property type="term" value="C:Golgi apparatus"/>
    <property type="evidence" value="ECO:0007669"/>
    <property type="project" value="TreeGrafter"/>
</dbReference>
<dbReference type="InterPro" id="IPR019325">
    <property type="entry name" value="NEDD4/Bsd2"/>
</dbReference>
<feature type="transmembrane region" description="Helical" evidence="6">
    <location>
        <begin position="260"/>
        <end position="280"/>
    </location>
</feature>
<dbReference type="Pfam" id="PF10176">
    <property type="entry name" value="NEDD4_Bsd2"/>
    <property type="match status" value="1"/>
</dbReference>
<keyword evidence="3 6" id="KW-1133">Transmembrane helix</keyword>
<dbReference type="GO" id="GO:0030001">
    <property type="term" value="P:metal ion transport"/>
    <property type="evidence" value="ECO:0007669"/>
    <property type="project" value="InterPro"/>
</dbReference>
<protein>
    <submittedName>
        <fullName evidence="7">Uncharacterized protein</fullName>
    </submittedName>
</protein>
<feature type="region of interest" description="Disordered" evidence="5">
    <location>
        <begin position="1"/>
        <end position="96"/>
    </location>
</feature>
<evidence type="ECO:0000256" key="2">
    <source>
        <dbReference type="ARBA" id="ARBA00022692"/>
    </source>
</evidence>
<sequence length="461" mass="49785">MASARYAPLPNSRAEPDAEREMDEAFGMEDDDEQASEHGETTPLTVKSSTPPDGSHDVSTAQGNGIYDFERDYDYPPPGSPPDPSSRALPNSFGNSNGYLPTSPVAPSVPRPSFFRRAVGTLLPSYYQRVPIEDVRVRRRGGGIENDGVFANVMAKPGAGRNISVRTANGDIYMVPEETQSEVPPSYAAAQADAAPAYWETTVHAPSTNELNGDMIIDDLPTGPFLTFLFTAVISWFFQLPGFLLTYLLHRTHAAKFGSLAGLSLTLIQLGFGSTFTGGADLPQWGEGSAGSGQELEVPVTDVNGAPTTTMTIDMPYPTGMPMPTGESAPFPDMPQAYVPREWISFILMTMGWFLLLTSIIGFFRVKRFEMSVRAAAASAHGPQTTAEDVQREMAIRRNFDDVFGINLGGAPGQPAPPVAGSTQGLEGQTINLVETVDLEQARRMIEEARLERDLRAAGLL</sequence>
<dbReference type="GO" id="GO:0007034">
    <property type="term" value="P:vacuolar transport"/>
    <property type="evidence" value="ECO:0007669"/>
    <property type="project" value="InterPro"/>
</dbReference>
<dbReference type="OrthoDB" id="10003116at2759"/>
<dbReference type="AlphaFoldDB" id="A0A4S4LPJ3"/>
<evidence type="ECO:0000313" key="7">
    <source>
        <dbReference type="EMBL" id="THH13965.1"/>
    </source>
</evidence>
<reference evidence="7 8" key="1">
    <citation type="submission" date="2019-02" db="EMBL/GenBank/DDBJ databases">
        <title>Genome sequencing of the rare red list fungi Bondarzewia mesenterica.</title>
        <authorList>
            <person name="Buettner E."/>
            <person name="Kellner H."/>
        </authorList>
    </citation>
    <scope>NUCLEOTIDE SEQUENCE [LARGE SCALE GENOMIC DNA]</scope>
    <source>
        <strain evidence="7 8">DSM 108281</strain>
    </source>
</reference>
<proteinExistence type="predicted"/>
<evidence type="ECO:0000256" key="1">
    <source>
        <dbReference type="ARBA" id="ARBA00004141"/>
    </source>
</evidence>
<feature type="transmembrane region" description="Helical" evidence="6">
    <location>
        <begin position="343"/>
        <end position="364"/>
    </location>
</feature>
<comment type="subcellular location">
    <subcellularLocation>
        <location evidence="1">Membrane</location>
        <topology evidence="1">Multi-pass membrane protein</topology>
    </subcellularLocation>
</comment>
<evidence type="ECO:0000256" key="4">
    <source>
        <dbReference type="ARBA" id="ARBA00023136"/>
    </source>
</evidence>
<dbReference type="PANTHER" id="PTHR13396:SF5">
    <property type="entry name" value="NEDD4 FAMILY INTERACTING PROTEIN"/>
    <property type="match status" value="1"/>
</dbReference>
<dbReference type="GO" id="GO:0031398">
    <property type="term" value="P:positive regulation of protein ubiquitination"/>
    <property type="evidence" value="ECO:0007669"/>
    <property type="project" value="TreeGrafter"/>
</dbReference>
<gene>
    <name evidence="7" type="ORF">EW146_g6310</name>
</gene>
<keyword evidence="4 6" id="KW-0472">Membrane</keyword>
<keyword evidence="2 6" id="KW-0812">Transmembrane</keyword>
<evidence type="ECO:0000313" key="8">
    <source>
        <dbReference type="Proteomes" id="UP000310158"/>
    </source>
</evidence>
<dbReference type="GO" id="GO:0048471">
    <property type="term" value="C:perinuclear region of cytoplasm"/>
    <property type="evidence" value="ECO:0007669"/>
    <property type="project" value="TreeGrafter"/>
</dbReference>
<dbReference type="GO" id="GO:0016020">
    <property type="term" value="C:membrane"/>
    <property type="evidence" value="ECO:0007669"/>
    <property type="project" value="UniProtKB-SubCell"/>
</dbReference>
<feature type="compositionally biased region" description="Polar residues" evidence="5">
    <location>
        <begin position="42"/>
        <end position="63"/>
    </location>
</feature>
<feature type="compositionally biased region" description="Acidic residues" evidence="5">
    <location>
        <begin position="20"/>
        <end position="34"/>
    </location>
</feature>
<feature type="compositionally biased region" description="Pro residues" evidence="5">
    <location>
        <begin position="75"/>
        <end position="84"/>
    </location>
</feature>
<keyword evidence="8" id="KW-1185">Reference proteome</keyword>
<organism evidence="7 8">
    <name type="scientific">Bondarzewia mesenterica</name>
    <dbReference type="NCBI Taxonomy" id="1095465"/>
    <lineage>
        <taxon>Eukaryota</taxon>
        <taxon>Fungi</taxon>
        <taxon>Dikarya</taxon>
        <taxon>Basidiomycota</taxon>
        <taxon>Agaricomycotina</taxon>
        <taxon>Agaricomycetes</taxon>
        <taxon>Russulales</taxon>
        <taxon>Bondarzewiaceae</taxon>
        <taxon>Bondarzewia</taxon>
    </lineage>
</organism>
<dbReference type="GO" id="GO:0006511">
    <property type="term" value="P:ubiquitin-dependent protein catabolic process"/>
    <property type="evidence" value="ECO:0007669"/>
    <property type="project" value="TreeGrafter"/>
</dbReference>
<name>A0A4S4LPJ3_9AGAM</name>
<dbReference type="PANTHER" id="PTHR13396">
    <property type="entry name" value="NEDD4 FAMILY INTERACTING PROTEIN 1/2"/>
    <property type="match status" value="1"/>
</dbReference>
<dbReference type="EMBL" id="SGPL01000312">
    <property type="protein sequence ID" value="THH13965.1"/>
    <property type="molecule type" value="Genomic_DNA"/>
</dbReference>
<comment type="caution">
    <text evidence="7">The sequence shown here is derived from an EMBL/GenBank/DDBJ whole genome shotgun (WGS) entry which is preliminary data.</text>
</comment>